<feature type="non-terminal residue" evidence="2">
    <location>
        <position position="47"/>
    </location>
</feature>
<protein>
    <submittedName>
        <fullName evidence="2">Uncharacterized protein</fullName>
    </submittedName>
</protein>
<sequence length="47" mass="4743">ARGAGAGAAALERPRPGGGHRRAARVGHRTSGHPRPATARAAPRRVA</sequence>
<feature type="compositionally biased region" description="Basic residues" evidence="1">
    <location>
        <begin position="18"/>
        <end position="32"/>
    </location>
</feature>
<feature type="region of interest" description="Disordered" evidence="1">
    <location>
        <begin position="1"/>
        <end position="47"/>
    </location>
</feature>
<proteinExistence type="predicted"/>
<evidence type="ECO:0000313" key="2">
    <source>
        <dbReference type="EMBL" id="CAA9319114.1"/>
    </source>
</evidence>
<reference evidence="2" key="1">
    <citation type="submission" date="2020-02" db="EMBL/GenBank/DDBJ databases">
        <authorList>
            <person name="Meier V. D."/>
        </authorList>
    </citation>
    <scope>NUCLEOTIDE SEQUENCE</scope>
    <source>
        <strain evidence="2">AVDCRST_MAG16</strain>
    </source>
</reference>
<dbReference type="EMBL" id="CADCUE010000051">
    <property type="protein sequence ID" value="CAA9319114.1"/>
    <property type="molecule type" value="Genomic_DNA"/>
</dbReference>
<feature type="non-terminal residue" evidence="2">
    <location>
        <position position="1"/>
    </location>
</feature>
<accession>A0A6J4L4E8</accession>
<organism evidence="2">
    <name type="scientific">uncultured Frankineae bacterium</name>
    <dbReference type="NCBI Taxonomy" id="437475"/>
    <lineage>
        <taxon>Bacteria</taxon>
        <taxon>Bacillati</taxon>
        <taxon>Actinomycetota</taxon>
        <taxon>Actinomycetes</taxon>
        <taxon>Frankiales</taxon>
        <taxon>environmental samples</taxon>
    </lineage>
</organism>
<dbReference type="AlphaFoldDB" id="A0A6J4L4E8"/>
<name>A0A6J4L4E8_9ACTN</name>
<gene>
    <name evidence="2" type="ORF">AVDCRST_MAG16-684</name>
</gene>
<evidence type="ECO:0000256" key="1">
    <source>
        <dbReference type="SAM" id="MobiDB-lite"/>
    </source>
</evidence>